<organism evidence="1 2">
    <name type="scientific">Candidatus Paracaedimonas acanthamoebae</name>
    <dbReference type="NCBI Taxonomy" id="244581"/>
    <lineage>
        <taxon>Bacteria</taxon>
        <taxon>Pseudomonadati</taxon>
        <taxon>Pseudomonadota</taxon>
        <taxon>Alphaproteobacteria</taxon>
        <taxon>Holosporales</taxon>
        <taxon>Caedimonadaceae</taxon>
        <taxon>Candidatus Paracaedimonas</taxon>
    </lineage>
</organism>
<accession>A0A8J7PJV8</accession>
<name>A0A8J7PJV8_9PROT</name>
<reference evidence="1" key="1">
    <citation type="submission" date="2021-02" db="EMBL/GenBank/DDBJ databases">
        <title>Thiocyanate and organic carbon inputs drive convergent selection for specific autotrophic Afipia and Thiobacillus strains within complex microbiomes.</title>
        <authorList>
            <person name="Huddy R.J."/>
            <person name="Sachdeva R."/>
            <person name="Kadzinga F."/>
            <person name="Kantor R.S."/>
            <person name="Harrison S.T.L."/>
            <person name="Banfield J.F."/>
        </authorList>
    </citation>
    <scope>NUCLEOTIDE SEQUENCE</scope>
    <source>
        <strain evidence="1">SCN18_10_11_15_R4_P_38_20</strain>
    </source>
</reference>
<evidence type="ECO:0000313" key="1">
    <source>
        <dbReference type="EMBL" id="MBN9413102.1"/>
    </source>
</evidence>
<dbReference type="AlphaFoldDB" id="A0A8J7PJV8"/>
<evidence type="ECO:0000313" key="2">
    <source>
        <dbReference type="Proteomes" id="UP000664414"/>
    </source>
</evidence>
<dbReference type="Proteomes" id="UP000664414">
    <property type="component" value="Unassembled WGS sequence"/>
</dbReference>
<comment type="caution">
    <text evidence="1">The sequence shown here is derived from an EMBL/GenBank/DDBJ whole genome shotgun (WGS) entry which is preliminary data.</text>
</comment>
<proteinExistence type="predicted"/>
<protein>
    <submittedName>
        <fullName evidence="1">Uncharacterized protein</fullName>
    </submittedName>
</protein>
<dbReference type="EMBL" id="JAFKGL010000016">
    <property type="protein sequence ID" value="MBN9413102.1"/>
    <property type="molecule type" value="Genomic_DNA"/>
</dbReference>
<gene>
    <name evidence="1" type="ORF">J0H12_04180</name>
</gene>
<sequence length="169" mass="19862">MNKSNAKNMQGKKRAITQPKLQHYDLTFVLQDWNIESGCSLARALEFISKKANSSEEERVYLNISICSLGDWIYQYYEFLNSFESSFTEPEVYYDALPQEPFLKNETQISPAELSKSWQLSYPNKRAIMHIHKALLLTDIDYLSHLKKAQRYLCRHFEKVSEKTHSVKQ</sequence>